<keyword evidence="3" id="KW-1185">Reference proteome</keyword>
<protein>
    <submittedName>
        <fullName evidence="2">Uncharacterized protein</fullName>
    </submittedName>
</protein>
<evidence type="ECO:0000313" key="3">
    <source>
        <dbReference type="Proteomes" id="UP000005408"/>
    </source>
</evidence>
<feature type="chain" id="PRO_5036489519" evidence="1">
    <location>
        <begin position="25"/>
        <end position="187"/>
    </location>
</feature>
<accession>A0A8W8JPU8</accession>
<feature type="signal peptide" evidence="1">
    <location>
        <begin position="1"/>
        <end position="24"/>
    </location>
</feature>
<evidence type="ECO:0000313" key="2">
    <source>
        <dbReference type="EnsemblMetazoa" id="G20513.1:cds"/>
    </source>
</evidence>
<proteinExistence type="predicted"/>
<dbReference type="OrthoDB" id="6147696at2759"/>
<evidence type="ECO:0000256" key="1">
    <source>
        <dbReference type="SAM" id="SignalP"/>
    </source>
</evidence>
<dbReference type="OMA" id="ISRIHYC"/>
<reference evidence="2" key="1">
    <citation type="submission" date="2022-08" db="UniProtKB">
        <authorList>
            <consortium name="EnsemblMetazoa"/>
        </authorList>
    </citation>
    <scope>IDENTIFICATION</scope>
    <source>
        <strain evidence="2">05x7-T-G4-1.051#20</strain>
    </source>
</reference>
<name>A0A8W8JPU8_MAGGI</name>
<keyword evidence="1" id="KW-0732">Signal</keyword>
<dbReference type="Proteomes" id="UP000005408">
    <property type="component" value="Unassembled WGS sequence"/>
</dbReference>
<dbReference type="EnsemblMetazoa" id="G20513.1">
    <property type="protein sequence ID" value="G20513.1:cds"/>
    <property type="gene ID" value="G20513"/>
</dbReference>
<dbReference type="AlphaFoldDB" id="A0A8W8JPU8"/>
<organism evidence="2 3">
    <name type="scientific">Magallana gigas</name>
    <name type="common">Pacific oyster</name>
    <name type="synonym">Crassostrea gigas</name>
    <dbReference type="NCBI Taxonomy" id="29159"/>
    <lineage>
        <taxon>Eukaryota</taxon>
        <taxon>Metazoa</taxon>
        <taxon>Spiralia</taxon>
        <taxon>Lophotrochozoa</taxon>
        <taxon>Mollusca</taxon>
        <taxon>Bivalvia</taxon>
        <taxon>Autobranchia</taxon>
        <taxon>Pteriomorphia</taxon>
        <taxon>Ostreida</taxon>
        <taxon>Ostreoidea</taxon>
        <taxon>Ostreidae</taxon>
        <taxon>Magallana</taxon>
    </lineage>
</organism>
<sequence length="187" mass="21101">MSKTPLIKMIALVVMTSLFQESWCLIGLIGAPPHSSAYHHPRGLLMAWPTPHPVPSNDHRSDASVTRTPLHHSLLNSFRCQTRALKSLIKNRSRLHDVESWIRFCSQDPKDVILSDCRQSVQTCTMTSARELLSVPGCFPVSRMLNCLEKTMTSCFKSPRAAMSVFRHLQSACIRHRHDVTPKINST</sequence>